<proteinExistence type="inferred from homology"/>
<evidence type="ECO:0000256" key="5">
    <source>
        <dbReference type="ARBA" id="ARBA00023239"/>
    </source>
</evidence>
<evidence type="ECO:0000256" key="8">
    <source>
        <dbReference type="ARBA" id="ARBA00032649"/>
    </source>
</evidence>
<sequence length="250" mass="28164">MKSILLLKTESKPVDPYIDAFRQYQRNAFFLAVLQHQPINENILQIKLSQLLSNYCGLIVTSQRVSETLSAALKQLDKSTQKTILNSIPVFTVGPATDDSIRRLGFQQTFGRDCGRGETLADLIQGWYQKTRPSKPLLFLLGEKHRDIIPKKLGRDRIEELVVYVTQEFEQSQSQVSAIIKKHPEIDWIVVFSPTQLCSKLASFSRKLATIGPTTGNHLQKLGIEPNLVSSAPNPVSLASGIYEYDQKHE</sequence>
<comment type="pathway">
    <text evidence="1">Porphyrin-containing compound metabolism; protoporphyrin-IX biosynthesis; coproporphyrinogen-III from 5-aminolevulinate: step 3/4.</text>
</comment>
<name>A0AAF0AUD0_9SCHI</name>
<dbReference type="Gene3D" id="3.40.50.10090">
    <property type="match status" value="2"/>
</dbReference>
<evidence type="ECO:0000256" key="6">
    <source>
        <dbReference type="ARBA" id="ARBA00023244"/>
    </source>
</evidence>
<reference evidence="12 13" key="1">
    <citation type="journal article" date="2023" name="G3 (Bethesda)">
        <title>A high-quality reference genome for the fission yeast Schizosaccharomyces osmophilus.</title>
        <authorList>
            <person name="Jia G.S."/>
            <person name="Zhang W.C."/>
            <person name="Liang Y."/>
            <person name="Liu X.H."/>
            <person name="Rhind N."/>
            <person name="Pidoux A."/>
            <person name="Brysch-Herzberg M."/>
            <person name="Du L.L."/>
        </authorList>
    </citation>
    <scope>NUCLEOTIDE SEQUENCE [LARGE SCALE GENOMIC DNA]</scope>
    <source>
        <strain evidence="12 13">CBS 15793</strain>
    </source>
</reference>
<dbReference type="Pfam" id="PF02602">
    <property type="entry name" value="HEM4"/>
    <property type="match status" value="1"/>
</dbReference>
<protein>
    <recommendedName>
        <fullName evidence="9">Uroporphyrinogen-III synthase</fullName>
        <ecNumber evidence="3">4.2.1.75</ecNumber>
    </recommendedName>
    <alternativeName>
        <fullName evidence="8">Hydroxymethylbilane hydrolyase [cyclizing]</fullName>
    </alternativeName>
    <alternativeName>
        <fullName evidence="7">Uroporphyrinogen-III cosynthase</fullName>
    </alternativeName>
</protein>
<dbReference type="GO" id="GO:0005829">
    <property type="term" value="C:cytosol"/>
    <property type="evidence" value="ECO:0007669"/>
    <property type="project" value="TreeGrafter"/>
</dbReference>
<organism evidence="12 13">
    <name type="scientific">Schizosaccharomyces osmophilus</name>
    <dbReference type="NCBI Taxonomy" id="2545709"/>
    <lineage>
        <taxon>Eukaryota</taxon>
        <taxon>Fungi</taxon>
        <taxon>Dikarya</taxon>
        <taxon>Ascomycota</taxon>
        <taxon>Taphrinomycotina</taxon>
        <taxon>Schizosaccharomycetes</taxon>
        <taxon>Schizosaccharomycetales</taxon>
        <taxon>Schizosaccharomycetaceae</taxon>
        <taxon>Schizosaccharomyces</taxon>
    </lineage>
</organism>
<evidence type="ECO:0000313" key="12">
    <source>
        <dbReference type="EMBL" id="WBW71238.1"/>
    </source>
</evidence>
<dbReference type="RefSeq" id="XP_056035481.1">
    <property type="nucleotide sequence ID" value="XM_056179046.1"/>
</dbReference>
<dbReference type="PANTHER" id="PTHR12390">
    <property type="entry name" value="UROPORPHYRINOGEN III SYNTHASE"/>
    <property type="match status" value="1"/>
</dbReference>
<evidence type="ECO:0000259" key="11">
    <source>
        <dbReference type="Pfam" id="PF02602"/>
    </source>
</evidence>
<dbReference type="SUPFAM" id="SSF69618">
    <property type="entry name" value="HemD-like"/>
    <property type="match status" value="1"/>
</dbReference>
<dbReference type="GeneID" id="80873735"/>
<gene>
    <name evidence="12" type="primary">hem4</name>
    <name evidence="12" type="ORF">SOMG_00251</name>
</gene>
<dbReference type="InterPro" id="IPR003754">
    <property type="entry name" value="4pyrrol_synth_uPrphyn_synth"/>
</dbReference>
<dbReference type="InterPro" id="IPR036108">
    <property type="entry name" value="4pyrrol_syn_uPrphyn_synt_sf"/>
</dbReference>
<evidence type="ECO:0000256" key="10">
    <source>
        <dbReference type="ARBA" id="ARBA00048617"/>
    </source>
</evidence>
<keyword evidence="6" id="KW-0627">Porphyrin biosynthesis</keyword>
<dbReference type="PANTHER" id="PTHR12390:SF0">
    <property type="entry name" value="UROPORPHYRINOGEN-III SYNTHASE"/>
    <property type="match status" value="1"/>
</dbReference>
<dbReference type="GO" id="GO:0006785">
    <property type="term" value="P:heme B biosynthetic process"/>
    <property type="evidence" value="ECO:0007669"/>
    <property type="project" value="UniProtKB-ARBA"/>
</dbReference>
<keyword evidence="4" id="KW-0350">Heme biosynthesis</keyword>
<keyword evidence="13" id="KW-1185">Reference proteome</keyword>
<comment type="similarity">
    <text evidence="2">Belongs to the uroporphyrinogen-III synthase family.</text>
</comment>
<dbReference type="EMBL" id="CP115611">
    <property type="protein sequence ID" value="WBW71238.1"/>
    <property type="molecule type" value="Genomic_DNA"/>
</dbReference>
<keyword evidence="5" id="KW-0456">Lyase</keyword>
<dbReference type="EC" id="4.2.1.75" evidence="3"/>
<evidence type="ECO:0000256" key="9">
    <source>
        <dbReference type="ARBA" id="ARBA00040167"/>
    </source>
</evidence>
<evidence type="ECO:0000256" key="7">
    <source>
        <dbReference type="ARBA" id="ARBA00031702"/>
    </source>
</evidence>
<accession>A0AAF0AUD0</accession>
<evidence type="ECO:0000256" key="3">
    <source>
        <dbReference type="ARBA" id="ARBA00013109"/>
    </source>
</evidence>
<evidence type="ECO:0000313" key="13">
    <source>
        <dbReference type="Proteomes" id="UP001212411"/>
    </source>
</evidence>
<dbReference type="FunFam" id="3.40.50.10090:FF:000003">
    <property type="entry name" value="uroporphyrinogen-III synthase"/>
    <property type="match status" value="1"/>
</dbReference>
<evidence type="ECO:0000256" key="2">
    <source>
        <dbReference type="ARBA" id="ARBA00008133"/>
    </source>
</evidence>
<dbReference type="GO" id="GO:0006780">
    <property type="term" value="P:uroporphyrinogen III biosynthetic process"/>
    <property type="evidence" value="ECO:0007669"/>
    <property type="project" value="InterPro"/>
</dbReference>
<evidence type="ECO:0000256" key="4">
    <source>
        <dbReference type="ARBA" id="ARBA00023133"/>
    </source>
</evidence>
<comment type="catalytic activity">
    <reaction evidence="10">
        <text>hydroxymethylbilane = uroporphyrinogen III + H2O</text>
        <dbReference type="Rhea" id="RHEA:18965"/>
        <dbReference type="ChEBI" id="CHEBI:15377"/>
        <dbReference type="ChEBI" id="CHEBI:57308"/>
        <dbReference type="ChEBI" id="CHEBI:57845"/>
        <dbReference type="EC" id="4.2.1.75"/>
    </reaction>
</comment>
<dbReference type="CDD" id="cd06578">
    <property type="entry name" value="HemD"/>
    <property type="match status" value="1"/>
</dbReference>
<dbReference type="AlphaFoldDB" id="A0AAF0AUD0"/>
<dbReference type="InterPro" id="IPR039793">
    <property type="entry name" value="UROS/Hem4"/>
</dbReference>
<evidence type="ECO:0000256" key="1">
    <source>
        <dbReference type="ARBA" id="ARBA00004772"/>
    </source>
</evidence>
<dbReference type="Proteomes" id="UP001212411">
    <property type="component" value="Chromosome 1"/>
</dbReference>
<feature type="domain" description="Tetrapyrrole biosynthesis uroporphyrinogen III synthase" evidence="11">
    <location>
        <begin position="17"/>
        <end position="238"/>
    </location>
</feature>
<dbReference type="KEGG" id="som:SOMG_00251"/>
<dbReference type="GO" id="GO:0004852">
    <property type="term" value="F:uroporphyrinogen-III synthase activity"/>
    <property type="evidence" value="ECO:0007669"/>
    <property type="project" value="UniProtKB-EC"/>
</dbReference>